<evidence type="ECO:0000256" key="2">
    <source>
        <dbReference type="ARBA" id="ARBA00010442"/>
    </source>
</evidence>
<evidence type="ECO:0000256" key="8">
    <source>
        <dbReference type="SAM" id="Phobius"/>
    </source>
</evidence>
<feature type="region of interest" description="Disordered" evidence="7">
    <location>
        <begin position="183"/>
        <end position="220"/>
    </location>
</feature>
<dbReference type="EMBL" id="JAEAOA010002069">
    <property type="protein sequence ID" value="KAK3584262.1"/>
    <property type="molecule type" value="Genomic_DNA"/>
</dbReference>
<dbReference type="InterPro" id="IPR050790">
    <property type="entry name" value="ExbB/TolQ_transport"/>
</dbReference>
<dbReference type="Proteomes" id="UP001195483">
    <property type="component" value="Unassembled WGS sequence"/>
</dbReference>
<proteinExistence type="inferred from homology"/>
<reference evidence="10" key="2">
    <citation type="journal article" date="2021" name="Genome Biol. Evol.">
        <title>Developing a high-quality reference genome for a parasitic bivalve with doubly uniparental inheritance (Bivalvia: Unionida).</title>
        <authorList>
            <person name="Smith C.H."/>
        </authorList>
    </citation>
    <scope>NUCLEOTIDE SEQUENCE</scope>
    <source>
        <strain evidence="10">CHS0354</strain>
        <tissue evidence="10">Mantle</tissue>
    </source>
</reference>
<dbReference type="Pfam" id="PF01618">
    <property type="entry name" value="MotA_ExbB"/>
    <property type="match status" value="1"/>
</dbReference>
<evidence type="ECO:0000259" key="9">
    <source>
        <dbReference type="Pfam" id="PF01618"/>
    </source>
</evidence>
<keyword evidence="11" id="KW-1185">Reference proteome</keyword>
<dbReference type="InterPro" id="IPR002898">
    <property type="entry name" value="MotA_ExbB_proton_chnl"/>
</dbReference>
<evidence type="ECO:0000313" key="11">
    <source>
        <dbReference type="Proteomes" id="UP001195483"/>
    </source>
</evidence>
<accession>A0AAE0S2U5</accession>
<protein>
    <recommendedName>
        <fullName evidence="9">MotA/TolQ/ExbB proton channel domain-containing protein</fullName>
    </recommendedName>
</protein>
<comment type="similarity">
    <text evidence="2">Belongs to the ExbB/TolQ family.</text>
</comment>
<evidence type="ECO:0000256" key="5">
    <source>
        <dbReference type="ARBA" id="ARBA00022989"/>
    </source>
</evidence>
<dbReference type="GO" id="GO:0017038">
    <property type="term" value="P:protein import"/>
    <property type="evidence" value="ECO:0007669"/>
    <property type="project" value="TreeGrafter"/>
</dbReference>
<keyword evidence="6 8" id="KW-0472">Membrane</keyword>
<evidence type="ECO:0000256" key="1">
    <source>
        <dbReference type="ARBA" id="ARBA00004651"/>
    </source>
</evidence>
<evidence type="ECO:0000313" key="10">
    <source>
        <dbReference type="EMBL" id="KAK3584262.1"/>
    </source>
</evidence>
<gene>
    <name evidence="10" type="ORF">CHS0354_035343</name>
</gene>
<reference evidence="10" key="1">
    <citation type="journal article" date="2021" name="Genome Biol. Evol.">
        <title>A High-Quality Reference Genome for a Parasitic Bivalve with Doubly Uniparental Inheritance (Bivalvia: Unionida).</title>
        <authorList>
            <person name="Smith C.H."/>
        </authorList>
    </citation>
    <scope>NUCLEOTIDE SEQUENCE</scope>
    <source>
        <strain evidence="10">CHS0354</strain>
    </source>
</reference>
<dbReference type="GO" id="GO:0005886">
    <property type="term" value="C:plasma membrane"/>
    <property type="evidence" value="ECO:0007669"/>
    <property type="project" value="UniProtKB-SubCell"/>
</dbReference>
<keyword evidence="3" id="KW-1003">Cell membrane</keyword>
<keyword evidence="4 8" id="KW-0812">Transmembrane</keyword>
<feature type="transmembrane region" description="Helical" evidence="8">
    <location>
        <begin position="97"/>
        <end position="118"/>
    </location>
</feature>
<comment type="subcellular location">
    <subcellularLocation>
        <location evidence="1">Cell membrane</location>
        <topology evidence="1">Multi-pass membrane protein</topology>
    </subcellularLocation>
</comment>
<evidence type="ECO:0000256" key="3">
    <source>
        <dbReference type="ARBA" id="ARBA00022475"/>
    </source>
</evidence>
<organism evidence="10 11">
    <name type="scientific">Potamilus streckersoni</name>
    <dbReference type="NCBI Taxonomy" id="2493646"/>
    <lineage>
        <taxon>Eukaryota</taxon>
        <taxon>Metazoa</taxon>
        <taxon>Spiralia</taxon>
        <taxon>Lophotrochozoa</taxon>
        <taxon>Mollusca</taxon>
        <taxon>Bivalvia</taxon>
        <taxon>Autobranchia</taxon>
        <taxon>Heteroconchia</taxon>
        <taxon>Palaeoheterodonta</taxon>
        <taxon>Unionida</taxon>
        <taxon>Unionoidea</taxon>
        <taxon>Unionidae</taxon>
        <taxon>Ambleminae</taxon>
        <taxon>Lampsilini</taxon>
        <taxon>Potamilus</taxon>
    </lineage>
</organism>
<feature type="transmembrane region" description="Helical" evidence="8">
    <location>
        <begin position="52"/>
        <end position="77"/>
    </location>
</feature>
<reference evidence="10" key="3">
    <citation type="submission" date="2023-05" db="EMBL/GenBank/DDBJ databases">
        <authorList>
            <person name="Smith C.H."/>
        </authorList>
    </citation>
    <scope>NUCLEOTIDE SEQUENCE</scope>
    <source>
        <strain evidence="10">CHS0354</strain>
        <tissue evidence="10">Mantle</tissue>
    </source>
</reference>
<dbReference type="AlphaFoldDB" id="A0AAE0S2U5"/>
<evidence type="ECO:0000256" key="6">
    <source>
        <dbReference type="ARBA" id="ARBA00023136"/>
    </source>
</evidence>
<dbReference type="PANTHER" id="PTHR30625">
    <property type="entry name" value="PROTEIN TOLQ"/>
    <property type="match status" value="1"/>
</dbReference>
<evidence type="ECO:0000256" key="4">
    <source>
        <dbReference type="ARBA" id="ARBA00022692"/>
    </source>
</evidence>
<sequence length="309" mass="32594">MFQVVNNEYNVFRSKIPAQDNISAEDTHLIAAVLERTVEKTILRQAKSMERYLLFLATVSSSAPFIGLLGTVIGITFSFRSITAQGSAGLSVVAPGIAEALIATALGLFAAIPALFAYNTFRSQIKNTVTDQRVFGLQLINLLPSVKETVIPVQVVNYLPEAINKDPRNSFFSLEKKSGSILPLKETGSGESVPDLFSKPSGNTQGTAPPDILSDGASDKNSLPVLKKEQLNTANKASDLLSANSFKSSVPSAESKTAETQFAVPAPGAGGGAESNSLLSAEFEGPATPQTLSVISRSGGRTKNIFASV</sequence>
<feature type="domain" description="MotA/TolQ/ExbB proton channel" evidence="9">
    <location>
        <begin position="31"/>
        <end position="130"/>
    </location>
</feature>
<name>A0AAE0S2U5_9BIVA</name>
<keyword evidence="5 8" id="KW-1133">Transmembrane helix</keyword>
<evidence type="ECO:0000256" key="7">
    <source>
        <dbReference type="SAM" id="MobiDB-lite"/>
    </source>
</evidence>
<dbReference type="PANTHER" id="PTHR30625:SF3">
    <property type="entry name" value="TOL-PAL SYSTEM PROTEIN TOLQ"/>
    <property type="match status" value="1"/>
</dbReference>
<comment type="caution">
    <text evidence="10">The sequence shown here is derived from an EMBL/GenBank/DDBJ whole genome shotgun (WGS) entry which is preliminary data.</text>
</comment>